<dbReference type="GO" id="GO:0016780">
    <property type="term" value="F:phosphotransferase activity, for other substituted phosphate groups"/>
    <property type="evidence" value="ECO:0007669"/>
    <property type="project" value="InterPro"/>
</dbReference>
<feature type="transmembrane region" description="Helical" evidence="11">
    <location>
        <begin position="669"/>
        <end position="700"/>
    </location>
</feature>
<feature type="domain" description="Fe2OG dioxygenase" evidence="12">
    <location>
        <begin position="110"/>
        <end position="231"/>
    </location>
</feature>
<dbReference type="InterPro" id="IPR005123">
    <property type="entry name" value="Oxoglu/Fe-dep_dioxygenase_dom"/>
</dbReference>
<dbReference type="GO" id="GO:0005506">
    <property type="term" value="F:iron ion binding"/>
    <property type="evidence" value="ECO:0007669"/>
    <property type="project" value="InterPro"/>
</dbReference>
<dbReference type="GO" id="GO:0031418">
    <property type="term" value="F:L-ascorbic acid binding"/>
    <property type="evidence" value="ECO:0007669"/>
    <property type="project" value="InterPro"/>
</dbReference>
<keyword evidence="11" id="KW-0812">Transmembrane</keyword>
<feature type="transmembrane region" description="Helical" evidence="11">
    <location>
        <begin position="405"/>
        <end position="422"/>
    </location>
</feature>
<dbReference type="eggNOG" id="KOG2877">
    <property type="taxonomic scope" value="Eukaryota"/>
</dbReference>
<name>A0A1Y5I7C5_OSTTA</name>
<dbReference type="GO" id="GO:0008654">
    <property type="term" value="P:phospholipid biosynthetic process"/>
    <property type="evidence" value="ECO:0007669"/>
    <property type="project" value="InterPro"/>
</dbReference>
<comment type="cofactor">
    <cofactor evidence="1">
        <name>L-ascorbate</name>
        <dbReference type="ChEBI" id="CHEBI:38290"/>
    </cofactor>
</comment>
<keyword evidence="8" id="KW-0408">Iron</keyword>
<evidence type="ECO:0000256" key="1">
    <source>
        <dbReference type="ARBA" id="ARBA00001961"/>
    </source>
</evidence>
<organism evidence="13">
    <name type="scientific">Ostreococcus tauri</name>
    <name type="common">Marine green alga</name>
    <dbReference type="NCBI Taxonomy" id="70448"/>
    <lineage>
        <taxon>Eukaryota</taxon>
        <taxon>Viridiplantae</taxon>
        <taxon>Chlorophyta</taxon>
        <taxon>Mamiellophyceae</taxon>
        <taxon>Mamiellales</taxon>
        <taxon>Bathycoccaceae</taxon>
        <taxon>Ostreococcus</taxon>
    </lineage>
</organism>
<dbReference type="InterPro" id="IPR014472">
    <property type="entry name" value="CHOPT"/>
</dbReference>
<evidence type="ECO:0000313" key="13">
    <source>
        <dbReference type="EMBL" id="OUS44134.1"/>
    </source>
</evidence>
<dbReference type="InterPro" id="IPR043130">
    <property type="entry name" value="CDP-OH_PTrfase_TM_dom"/>
</dbReference>
<evidence type="ECO:0000256" key="11">
    <source>
        <dbReference type="SAM" id="Phobius"/>
    </source>
</evidence>
<dbReference type="PANTHER" id="PTHR10414">
    <property type="entry name" value="ETHANOLAMINEPHOSPHOTRANSFERASE"/>
    <property type="match status" value="1"/>
</dbReference>
<evidence type="ECO:0000256" key="2">
    <source>
        <dbReference type="ARBA" id="ARBA00004370"/>
    </source>
</evidence>
<evidence type="ECO:0000256" key="5">
    <source>
        <dbReference type="ARBA" id="ARBA00022723"/>
    </source>
</evidence>
<evidence type="ECO:0000256" key="7">
    <source>
        <dbReference type="ARBA" id="ARBA00023002"/>
    </source>
</evidence>
<dbReference type="GO" id="GO:0016705">
    <property type="term" value="F:oxidoreductase activity, acting on paired donors, with incorporation or reduction of molecular oxygen"/>
    <property type="evidence" value="ECO:0007669"/>
    <property type="project" value="InterPro"/>
</dbReference>
<dbReference type="Gene3D" id="1.20.120.1760">
    <property type="match status" value="1"/>
</dbReference>
<dbReference type="Proteomes" id="UP000195557">
    <property type="component" value="Unassembled WGS sequence"/>
</dbReference>
<evidence type="ECO:0000256" key="9">
    <source>
        <dbReference type="ARBA" id="ARBA00023136"/>
    </source>
</evidence>
<comment type="similarity">
    <text evidence="3 10">Belongs to the CDP-alcohol phosphatidyltransferase class-I family.</text>
</comment>
<keyword evidence="7" id="KW-0560">Oxidoreductase</keyword>
<evidence type="ECO:0000256" key="10">
    <source>
        <dbReference type="RuleBase" id="RU003750"/>
    </source>
</evidence>
<sequence>METRARSGIDASGRVRRCASPLDAYVVGNVCEAEECVRLTRAATAAGYTFWHGDAANAAFRNADTVEVRSKAIASELWERLRPHVTSEIEITCDETHGAGARGKWVATGVNEHLLFNRYASRGHFSPHTDGATVVDFNTRSFYSVLIYLNDCDEGGETVMFAPPKGAERCQFIRDDAERFRWPREWIVDAAPCEQGSALVFRQDIPHEGAPVGEGSIKLLIRTDVMYSRQPPAFADAVGLEAYALHQRAMEAESNGDAMEAMRLFRFCRRLCPDYADFVAHFAVATSIATPCLSLHSFRPKRASMPITRIRRARLDVLTRGGHDGSNEHARCFAADSKTSGASEPDTAPYANHRAHVGASERTCAQVHSYKYRSPPSSTFERWFLERWWTHVVEKWCPTWVAPNALTFGGLMFVIATYWLIWAMSPMLTHTAPTWTYVLGALCLFAYQTADGIDGKQARRTKSGSPLGEVVDHGCDAVCTCVYGVVFADLLAAGVSTDEGKILAIAIMTGARVFFTVDTISSTYTGLLPVNTLFDVQEMQICLQLSMLVFAYVGSDVMNSVQIGIPLIGNRGAVRTFFDVAAIFGATQRARTFYRTVTAKDTPPHWPKYRSPTRIAIFCVSQELFHGFCLYHAPNLPLAHATSMFLFAEAEMSIMRIRVSDPDWPLFNWLNLAIVSLTTCVPAGNMFLGGILLGATLFILVHRSATLCAQVTGCLGLHPNIFVLRPRQGA</sequence>
<keyword evidence="11" id="KW-1133">Transmembrane helix</keyword>
<dbReference type="InterPro" id="IPR006620">
    <property type="entry name" value="Pro_4_hyd_alph"/>
</dbReference>
<dbReference type="Pfam" id="PF13640">
    <property type="entry name" value="2OG-FeII_Oxy_3"/>
    <property type="match status" value="1"/>
</dbReference>
<keyword evidence="6" id="KW-0223">Dioxygenase</keyword>
<evidence type="ECO:0000256" key="4">
    <source>
        <dbReference type="ARBA" id="ARBA00022679"/>
    </source>
</evidence>
<dbReference type="GO" id="GO:0016020">
    <property type="term" value="C:membrane"/>
    <property type="evidence" value="ECO:0007669"/>
    <property type="project" value="UniProtKB-SubCell"/>
</dbReference>
<keyword evidence="9 11" id="KW-0472">Membrane</keyword>
<dbReference type="InterPro" id="IPR000462">
    <property type="entry name" value="CDP-OH_P_trans"/>
</dbReference>
<evidence type="ECO:0000256" key="8">
    <source>
        <dbReference type="ARBA" id="ARBA00023004"/>
    </source>
</evidence>
<keyword evidence="4 10" id="KW-0808">Transferase</keyword>
<dbReference type="GO" id="GO:0051213">
    <property type="term" value="F:dioxygenase activity"/>
    <property type="evidence" value="ECO:0007669"/>
    <property type="project" value="UniProtKB-KW"/>
</dbReference>
<evidence type="ECO:0000256" key="3">
    <source>
        <dbReference type="ARBA" id="ARBA00010441"/>
    </source>
</evidence>
<reference evidence="13" key="1">
    <citation type="submission" date="2017-04" db="EMBL/GenBank/DDBJ databases">
        <title>Population genomics of picophytoplankton unveils novel chromosome hypervariability.</title>
        <authorList>
            <consortium name="DOE Joint Genome Institute"/>
            <person name="Blanc-Mathieu R."/>
            <person name="Krasovec M."/>
            <person name="Hebrard M."/>
            <person name="Yau S."/>
            <person name="Desgranges E."/>
            <person name="Martin J."/>
            <person name="Schackwitz W."/>
            <person name="Kuo A."/>
            <person name="Salin G."/>
            <person name="Donnadieu C."/>
            <person name="Desdevises Y."/>
            <person name="Sanchez-Ferandin S."/>
            <person name="Moreau H."/>
            <person name="Rivals E."/>
            <person name="Grigoriev I.V."/>
            <person name="Grimsley N."/>
            <person name="Eyre-Walker A."/>
            <person name="Piganeau G."/>
        </authorList>
    </citation>
    <scope>NUCLEOTIDE SEQUENCE [LARGE SCALE GENOMIC DNA]</scope>
    <source>
        <strain evidence="13">RCC 1115</strain>
    </source>
</reference>
<dbReference type="InterPro" id="IPR044862">
    <property type="entry name" value="Pro_4_hyd_alph_FE2OG_OXY"/>
</dbReference>
<dbReference type="PANTHER" id="PTHR10414:SF37">
    <property type="entry name" value="BB IN A BOXCAR, ISOFORM C"/>
    <property type="match status" value="1"/>
</dbReference>
<comment type="subcellular location">
    <subcellularLocation>
        <location evidence="2">Membrane</location>
    </subcellularLocation>
</comment>
<evidence type="ECO:0000256" key="6">
    <source>
        <dbReference type="ARBA" id="ARBA00022964"/>
    </source>
</evidence>
<dbReference type="InterPro" id="IPR048254">
    <property type="entry name" value="CDP_ALCOHOL_P_TRANSF_CS"/>
</dbReference>
<protein>
    <submittedName>
        <fullName evidence="13">CDP-alcohol phosphatidyltransferase-domain-containing protein</fullName>
    </submittedName>
</protein>
<proteinExistence type="inferred from homology"/>
<dbReference type="PROSITE" id="PS51471">
    <property type="entry name" value="FE2OG_OXY"/>
    <property type="match status" value="1"/>
</dbReference>
<dbReference type="Gene3D" id="2.60.120.620">
    <property type="entry name" value="q2cbj1_9rhob like domain"/>
    <property type="match status" value="1"/>
</dbReference>
<dbReference type="PROSITE" id="PS00379">
    <property type="entry name" value="CDP_ALCOHOL_P_TRANSF"/>
    <property type="match status" value="1"/>
</dbReference>
<accession>A0A1Y5I7C5</accession>
<dbReference type="SMART" id="SM00702">
    <property type="entry name" value="P4Hc"/>
    <property type="match status" value="1"/>
</dbReference>
<dbReference type="AlphaFoldDB" id="A0A1Y5I7C5"/>
<dbReference type="EMBL" id="KZ155826">
    <property type="protein sequence ID" value="OUS44134.1"/>
    <property type="molecule type" value="Genomic_DNA"/>
</dbReference>
<gene>
    <name evidence="13" type="ORF">BE221DRAFT_207430</name>
</gene>
<keyword evidence="5" id="KW-0479">Metal-binding</keyword>
<dbReference type="Pfam" id="PF01066">
    <property type="entry name" value="CDP-OH_P_transf"/>
    <property type="match status" value="1"/>
</dbReference>
<evidence type="ECO:0000259" key="12">
    <source>
        <dbReference type="PROSITE" id="PS51471"/>
    </source>
</evidence>